<feature type="transmembrane region" description="Helical" evidence="2">
    <location>
        <begin position="157"/>
        <end position="178"/>
    </location>
</feature>
<feature type="transmembrane region" description="Helical" evidence="2">
    <location>
        <begin position="239"/>
        <end position="261"/>
    </location>
</feature>
<feature type="transmembrane region" description="Helical" evidence="2">
    <location>
        <begin position="91"/>
        <end position="111"/>
    </location>
</feature>
<keyword evidence="2" id="KW-0472">Membrane</keyword>
<feature type="transmembrane region" description="Helical" evidence="2">
    <location>
        <begin position="65"/>
        <end position="85"/>
    </location>
</feature>
<feature type="coiled-coil region" evidence="1">
    <location>
        <begin position="416"/>
        <end position="447"/>
    </location>
</feature>
<protein>
    <submittedName>
        <fullName evidence="3">Uncharacterized protein</fullName>
    </submittedName>
</protein>
<dbReference type="EMBL" id="DTBJ01000020">
    <property type="protein sequence ID" value="HGM58536.1"/>
    <property type="molecule type" value="Genomic_DNA"/>
</dbReference>
<keyword evidence="2" id="KW-1133">Transmembrane helix</keyword>
<evidence type="ECO:0000256" key="1">
    <source>
        <dbReference type="SAM" id="Coils"/>
    </source>
</evidence>
<evidence type="ECO:0000313" key="3">
    <source>
        <dbReference type="EMBL" id="HGM58536.1"/>
    </source>
</evidence>
<evidence type="ECO:0000256" key="2">
    <source>
        <dbReference type="SAM" id="Phobius"/>
    </source>
</evidence>
<reference evidence="3" key="1">
    <citation type="journal article" date="2020" name="mSystems">
        <title>Genome- and Community-Level Interaction Insights into Carbon Utilization and Element Cycling Functions of Hydrothermarchaeota in Hydrothermal Sediment.</title>
        <authorList>
            <person name="Zhou Z."/>
            <person name="Liu Y."/>
            <person name="Xu W."/>
            <person name="Pan J."/>
            <person name="Luo Z.H."/>
            <person name="Li M."/>
        </authorList>
    </citation>
    <scope>NUCLEOTIDE SEQUENCE [LARGE SCALE GENOMIC DNA]</scope>
    <source>
        <strain evidence="3">SpSt-642</strain>
    </source>
</reference>
<feature type="transmembrane region" description="Helical" evidence="2">
    <location>
        <begin position="12"/>
        <end position="32"/>
    </location>
</feature>
<feature type="transmembrane region" description="Helical" evidence="2">
    <location>
        <begin position="132"/>
        <end position="151"/>
    </location>
</feature>
<sequence length="535" mass="62122">MFNVKNGLLTSIWFKLFESTIVLLIMYLIFVNITKDNYILSCILIPTFFLTLYVEYTFKTPWPRILLPFSLGNSTLLASIMFRGVFNNPYVYKWIIVCYAIALFTLFHALSRMFSIFLSERKSRFRAILDGVLIDTIVFIIVSSLLASILIYYRAIILLYGIMLVIGEILVLILIPWITRRYIIYGLFERRVAVMGYSHPRDIQIENFYFELSSIAVIFILIVPALIAYTSTTLEKRAFIPLALLSVYELLTMSFYALTYLTGIHGSFIESLVGDRLAGIEYGCVVTKWRDIAWFINNSLIYYLRMKYLSALYMLFQGLELLSFRVGNKKLYYGSIAELMSEGFNIVMKNNLLSKYVLVKFLVDAIELFKENNIYVIEPKVHGLINNSALEDNLKKCLGGIVNIYCKFNELGEISISEIKRSIAIAIRRLENLMSKVDDENKEYVKNYIDKLSELLNKEKYSVEDFEEFVEKRVLTINMFRNYLVHGQLFKNAIVYKGSRVAADRFLNKPSVLYAVYTLLITIILTKYPELHIQK</sequence>
<keyword evidence="1" id="KW-0175">Coiled coil</keyword>
<feature type="transmembrane region" description="Helical" evidence="2">
    <location>
        <begin position="38"/>
        <end position="58"/>
    </location>
</feature>
<name>A0A7C4D8F3_STAMA</name>
<accession>A0A7C4D8F3</accession>
<organism evidence="3">
    <name type="scientific">Staphylothermus marinus</name>
    <dbReference type="NCBI Taxonomy" id="2280"/>
    <lineage>
        <taxon>Archaea</taxon>
        <taxon>Thermoproteota</taxon>
        <taxon>Thermoprotei</taxon>
        <taxon>Desulfurococcales</taxon>
        <taxon>Desulfurococcaceae</taxon>
        <taxon>Staphylothermus</taxon>
    </lineage>
</organism>
<keyword evidence="2" id="KW-0812">Transmembrane</keyword>
<dbReference type="AlphaFoldDB" id="A0A7C4D8F3"/>
<gene>
    <name evidence="3" type="ORF">ENU14_02970</name>
</gene>
<feature type="transmembrane region" description="Helical" evidence="2">
    <location>
        <begin position="208"/>
        <end position="227"/>
    </location>
</feature>
<proteinExistence type="predicted"/>
<comment type="caution">
    <text evidence="3">The sequence shown here is derived from an EMBL/GenBank/DDBJ whole genome shotgun (WGS) entry which is preliminary data.</text>
</comment>